<keyword evidence="7" id="KW-1185">Reference proteome</keyword>
<dbReference type="GO" id="GO:0010468">
    <property type="term" value="P:regulation of gene expression"/>
    <property type="evidence" value="ECO:0007669"/>
    <property type="project" value="TreeGrafter"/>
</dbReference>
<evidence type="ECO:0000256" key="4">
    <source>
        <dbReference type="SAM" id="MobiDB-lite"/>
    </source>
</evidence>
<name>A0A0M0JZC3_9EUKA</name>
<dbReference type="Gene3D" id="1.10.30.10">
    <property type="entry name" value="High mobility group box domain"/>
    <property type="match status" value="2"/>
</dbReference>
<feature type="compositionally biased region" description="Acidic residues" evidence="4">
    <location>
        <begin position="172"/>
        <end position="187"/>
    </location>
</feature>
<dbReference type="InterPro" id="IPR051965">
    <property type="entry name" value="ChromReg_NeuronalGeneExpr"/>
</dbReference>
<keyword evidence="1 3" id="KW-0238">DNA-binding</keyword>
<evidence type="ECO:0000256" key="3">
    <source>
        <dbReference type="PROSITE-ProRule" id="PRU00267"/>
    </source>
</evidence>
<dbReference type="InterPro" id="IPR036910">
    <property type="entry name" value="HMG_box_dom_sf"/>
</dbReference>
<dbReference type="GO" id="GO:0005634">
    <property type="term" value="C:nucleus"/>
    <property type="evidence" value="ECO:0007669"/>
    <property type="project" value="UniProtKB-UniRule"/>
</dbReference>
<dbReference type="PANTHER" id="PTHR46040:SF3">
    <property type="entry name" value="HIGH MOBILITY GROUP PROTEIN 2"/>
    <property type="match status" value="1"/>
</dbReference>
<feature type="domain" description="HMG box" evidence="5">
    <location>
        <begin position="11"/>
        <end position="79"/>
    </location>
</feature>
<sequence>MPPRGKDPTGPKPASTALAFYTEARRSALLAEQPGLDSKELQRAIAEEWKAMEGTSRAPYMEMAHKDKLRYEEEAATHVPDPAQLKSTEAKRPLRDPHRPKKAKSAYAFFSEATRQELSSAMPDMAIDALTKLISQEWRKLGEEQKAPYNAMAVQDQARYDHEMGAYHPELEVGEDEDEDEDFDGDLEAENAYLKRKVAKYKVKMAGYEKKIAAQESQIEELQAAKRAKTEKGGSKKVASTDEDGGATSKAAGSSNADVKKDDSHYLAWCRKVLGEAGELADDEMVSVYEAKGEPGLVKLLAKLYKAEHASS</sequence>
<comment type="caution">
    <text evidence="6">The sequence shown here is derived from an EMBL/GenBank/DDBJ whole genome shotgun (WGS) entry which is preliminary data.</text>
</comment>
<proteinExistence type="predicted"/>
<feature type="region of interest" description="Disordered" evidence="4">
    <location>
        <begin position="74"/>
        <end position="105"/>
    </location>
</feature>
<feature type="region of interest" description="Disordered" evidence="4">
    <location>
        <begin position="224"/>
        <end position="261"/>
    </location>
</feature>
<reference evidence="7" key="1">
    <citation type="journal article" date="2015" name="PLoS Genet.">
        <title>Genome Sequence and Transcriptome Analyses of Chrysochromulina tobin: Metabolic Tools for Enhanced Algal Fitness in the Prominent Order Prymnesiales (Haptophyceae).</title>
        <authorList>
            <person name="Hovde B.T."/>
            <person name="Deodato C.R."/>
            <person name="Hunsperger H.M."/>
            <person name="Ryken S.A."/>
            <person name="Yost W."/>
            <person name="Jha R.K."/>
            <person name="Patterson J."/>
            <person name="Monnat R.J. Jr."/>
            <person name="Barlow S.B."/>
            <person name="Starkenburg S.R."/>
            <person name="Cattolico R.A."/>
        </authorList>
    </citation>
    <scope>NUCLEOTIDE SEQUENCE</scope>
    <source>
        <strain evidence="7">CCMP291</strain>
    </source>
</reference>
<dbReference type="PANTHER" id="PTHR46040">
    <property type="entry name" value="HIGH MOBILITY GROUP PROTEIN 2"/>
    <property type="match status" value="1"/>
</dbReference>
<dbReference type="Pfam" id="PF00505">
    <property type="entry name" value="HMG_box"/>
    <property type="match status" value="2"/>
</dbReference>
<dbReference type="InterPro" id="IPR009071">
    <property type="entry name" value="HMG_box_dom"/>
</dbReference>
<feature type="region of interest" description="Disordered" evidence="4">
    <location>
        <begin position="164"/>
        <end position="187"/>
    </location>
</feature>
<dbReference type="EMBL" id="JWZX01001877">
    <property type="protein sequence ID" value="KOO31981.1"/>
    <property type="molecule type" value="Genomic_DNA"/>
</dbReference>
<evidence type="ECO:0000313" key="7">
    <source>
        <dbReference type="Proteomes" id="UP000037460"/>
    </source>
</evidence>
<dbReference type="PROSITE" id="PS50118">
    <property type="entry name" value="HMG_BOX_2"/>
    <property type="match status" value="2"/>
</dbReference>
<feature type="domain" description="HMG box" evidence="5">
    <location>
        <begin position="100"/>
        <end position="168"/>
    </location>
</feature>
<organism evidence="6 7">
    <name type="scientific">Chrysochromulina tobinii</name>
    <dbReference type="NCBI Taxonomy" id="1460289"/>
    <lineage>
        <taxon>Eukaryota</taxon>
        <taxon>Haptista</taxon>
        <taxon>Haptophyta</taxon>
        <taxon>Prymnesiophyceae</taxon>
        <taxon>Prymnesiales</taxon>
        <taxon>Chrysochromulinaceae</taxon>
        <taxon>Chrysochromulina</taxon>
    </lineage>
</organism>
<dbReference type="AlphaFoldDB" id="A0A0M0JZC3"/>
<dbReference type="Proteomes" id="UP000037460">
    <property type="component" value="Unassembled WGS sequence"/>
</dbReference>
<evidence type="ECO:0000256" key="2">
    <source>
        <dbReference type="ARBA" id="ARBA00023242"/>
    </source>
</evidence>
<keyword evidence="2 3" id="KW-0539">Nucleus</keyword>
<feature type="DNA-binding region" description="HMG box" evidence="3">
    <location>
        <begin position="100"/>
        <end position="168"/>
    </location>
</feature>
<dbReference type="SUPFAM" id="SSF47095">
    <property type="entry name" value="HMG-box"/>
    <property type="match status" value="2"/>
</dbReference>
<dbReference type="OrthoDB" id="1919336at2759"/>
<feature type="compositionally biased region" description="Basic and acidic residues" evidence="4">
    <location>
        <begin position="88"/>
        <end position="97"/>
    </location>
</feature>
<protein>
    <submittedName>
        <fullName evidence="6">Hmg (High mobility group) box domain containing protein</fullName>
    </submittedName>
</protein>
<gene>
    <name evidence="6" type="ORF">Ctob_009211</name>
</gene>
<evidence type="ECO:0000313" key="6">
    <source>
        <dbReference type="EMBL" id="KOO31981.1"/>
    </source>
</evidence>
<dbReference type="GO" id="GO:0003677">
    <property type="term" value="F:DNA binding"/>
    <property type="evidence" value="ECO:0007669"/>
    <property type="project" value="UniProtKB-UniRule"/>
</dbReference>
<dbReference type="SMART" id="SM00398">
    <property type="entry name" value="HMG"/>
    <property type="match status" value="2"/>
</dbReference>
<accession>A0A0M0JZC3</accession>
<feature type="DNA-binding region" description="HMG box" evidence="3">
    <location>
        <begin position="11"/>
        <end position="79"/>
    </location>
</feature>
<evidence type="ECO:0000256" key="1">
    <source>
        <dbReference type="ARBA" id="ARBA00023125"/>
    </source>
</evidence>
<evidence type="ECO:0000259" key="5">
    <source>
        <dbReference type="PROSITE" id="PS50118"/>
    </source>
</evidence>